<keyword evidence="1" id="KW-0853">WD repeat</keyword>
<dbReference type="InterPro" id="IPR000157">
    <property type="entry name" value="TIR_dom"/>
</dbReference>
<dbReference type="CDD" id="cd00200">
    <property type="entry name" value="WD40"/>
    <property type="match status" value="1"/>
</dbReference>
<keyword evidence="4" id="KW-1185">Reference proteome</keyword>
<dbReference type="RefSeq" id="WP_175348904.1">
    <property type="nucleotide sequence ID" value="NZ_JABMCI010000070.1"/>
</dbReference>
<feature type="repeat" description="WD" evidence="1">
    <location>
        <begin position="499"/>
        <end position="540"/>
    </location>
</feature>
<dbReference type="GO" id="GO:0007165">
    <property type="term" value="P:signal transduction"/>
    <property type="evidence" value="ECO:0007669"/>
    <property type="project" value="InterPro"/>
</dbReference>
<feature type="domain" description="TIR" evidence="2">
    <location>
        <begin position="1"/>
        <end position="129"/>
    </location>
</feature>
<dbReference type="PROSITE" id="PS50082">
    <property type="entry name" value="WD_REPEATS_2"/>
    <property type="match status" value="6"/>
</dbReference>
<dbReference type="InterPro" id="IPR011047">
    <property type="entry name" value="Quinoprotein_ADH-like_sf"/>
</dbReference>
<evidence type="ECO:0000313" key="4">
    <source>
        <dbReference type="Proteomes" id="UP000565724"/>
    </source>
</evidence>
<evidence type="ECO:0000256" key="1">
    <source>
        <dbReference type="PROSITE-ProRule" id="PRU00221"/>
    </source>
</evidence>
<dbReference type="Proteomes" id="UP000565724">
    <property type="component" value="Unassembled WGS sequence"/>
</dbReference>
<dbReference type="PANTHER" id="PTHR19879:SF9">
    <property type="entry name" value="TRANSCRIPTION INITIATION FACTOR TFIID SUBUNIT 5"/>
    <property type="match status" value="1"/>
</dbReference>
<proteinExistence type="predicted"/>
<dbReference type="AlphaFoldDB" id="A0A7Y6A5E3"/>
<dbReference type="SUPFAM" id="SSF52200">
    <property type="entry name" value="Toll/Interleukin receptor TIR domain"/>
    <property type="match status" value="1"/>
</dbReference>
<dbReference type="InterPro" id="IPR001680">
    <property type="entry name" value="WD40_rpt"/>
</dbReference>
<dbReference type="SUPFAM" id="SSF69322">
    <property type="entry name" value="Tricorn protease domain 2"/>
    <property type="match status" value="1"/>
</dbReference>
<sequence>MSHVFVSYSRRDAVRARELCSLLLARGRDVWADWQDIPPASKWLREVYDGIAAADAFLFLISPDSAQSRVCRLEVSHAVATGKRLLPVVLSPVPSASLPGAIRALDWIVIDDTAPHGVDAAIAEIMEALDVDLEHVREHTWLQGRAEAWRLADHDPSLLLRGLELVRGQRWLAAATGKDPVPTALQGEYLTSAQLQQAADAERLQQLYRSAVSRQLAAQADVVARRQPQLLDRSVLLAVESLRRQPGAEADAVLRRGLELLATTAQRLSVGDTPARSLTVGGDGRWVAACGDGRDASIWAAADGTPVALAAPVTLDGLDQEEPAEHAWASAVALHPFDDTAAIVASDGVTRLVSLPDGAERARWSGEPGVRAALFSPDGDRLACVGDGGAQVHDLVSGQLVVSVRAQAPAWAGALSADGRLLIVGTEDGRATVWDIDSRRELSAAQHGTERQVFALEAGASDAGVAAVALSSDGRWGASAGVDGAVLVWPVDGSRTPVVLQHQREVLAVAFGPDSTLLASGSMDGTARVWSLGDWQEVHRFSHAGAVSDVAFATDRVLLTASGDGTARSFDLHTGHEKTRAVHGAFVSAVRPFPDGQRVCSAAWDGSVHVWLPARGTDVAIPHQGGAPVTNVALDAEAGYVATYPTGHDVIVSWLDGRERGVLRHDDFLDDVVALRPVAGALDRPRVLTTCWDGSVTVWSPEGAVLHRFRVPARVWAVAVDATTRRCAVAGEGMQEAWTWTWPDHAGDHSASEIVGLVAVTHDAQVRTVALSADGALLVSGSDDGVVVVTDSASGVERHRLMFGNIVWHVAVTPSGHEVLVAAGNELVVVDARTGEIAARLPHPGETGIFAVDPTGELAVVLIGDLAPGLDRQAVVWHLASRREVTRIRHEERIHAVRFSPDGGTIATASQDRTARLWEPLTGRELVRIDHDGIVYAIALSADSRHVVTGSGDGTARLTLATAHDLIELGAERAGRQLTPEERRFYLPGDSEPSRS</sequence>
<evidence type="ECO:0000313" key="3">
    <source>
        <dbReference type="EMBL" id="NUU18977.1"/>
    </source>
</evidence>
<comment type="caution">
    <text evidence="3">The sequence shown here is derived from an EMBL/GenBank/DDBJ whole genome shotgun (WGS) entry which is preliminary data.</text>
</comment>
<accession>A0A7Y6A5E3</accession>
<feature type="repeat" description="WD" evidence="1">
    <location>
        <begin position="414"/>
        <end position="444"/>
    </location>
</feature>
<dbReference type="InterPro" id="IPR015943">
    <property type="entry name" value="WD40/YVTN_repeat-like_dom_sf"/>
</dbReference>
<name>A0A7Y6A5E3_9CELL</name>
<feature type="repeat" description="WD" evidence="1">
    <location>
        <begin position="540"/>
        <end position="580"/>
    </location>
</feature>
<organism evidence="3 4">
    <name type="scientific">Cellulomonas humilata</name>
    <dbReference type="NCBI Taxonomy" id="144055"/>
    <lineage>
        <taxon>Bacteria</taxon>
        <taxon>Bacillati</taxon>
        <taxon>Actinomycetota</taxon>
        <taxon>Actinomycetes</taxon>
        <taxon>Micrococcales</taxon>
        <taxon>Cellulomonadaceae</taxon>
        <taxon>Cellulomonas</taxon>
    </lineage>
</organism>
<reference evidence="3 4" key="1">
    <citation type="submission" date="2020-05" db="EMBL/GenBank/DDBJ databases">
        <title>Genome Sequencing of Type Strains.</title>
        <authorList>
            <person name="Lemaire J.F."/>
            <person name="Inderbitzin P."/>
            <person name="Gregorio O.A."/>
            <person name="Collins S.B."/>
            <person name="Wespe N."/>
            <person name="Knight-Connoni V."/>
        </authorList>
    </citation>
    <scope>NUCLEOTIDE SEQUENCE [LARGE SCALE GENOMIC DNA]</scope>
    <source>
        <strain evidence="3 4">ATCC 25174</strain>
    </source>
</reference>
<dbReference type="PANTHER" id="PTHR19879">
    <property type="entry name" value="TRANSCRIPTION INITIATION FACTOR TFIID"/>
    <property type="match status" value="1"/>
</dbReference>
<dbReference type="SUPFAM" id="SSF50998">
    <property type="entry name" value="Quinoprotein alcohol dehydrogenase-like"/>
    <property type="match status" value="1"/>
</dbReference>
<dbReference type="Gene3D" id="2.130.10.10">
    <property type="entry name" value="YVTN repeat-like/Quinoprotein amine dehydrogenase"/>
    <property type="match status" value="4"/>
</dbReference>
<evidence type="ECO:0000259" key="2">
    <source>
        <dbReference type="PROSITE" id="PS50104"/>
    </source>
</evidence>
<dbReference type="InterPro" id="IPR035897">
    <property type="entry name" value="Toll_tir_struct_dom_sf"/>
</dbReference>
<dbReference type="Pfam" id="PF00400">
    <property type="entry name" value="WD40"/>
    <property type="match status" value="7"/>
</dbReference>
<dbReference type="SMART" id="SM00255">
    <property type="entry name" value="TIR"/>
    <property type="match status" value="1"/>
</dbReference>
<dbReference type="PROSITE" id="PS50104">
    <property type="entry name" value="TIR"/>
    <property type="match status" value="1"/>
</dbReference>
<dbReference type="Pfam" id="PF13676">
    <property type="entry name" value="TIR_2"/>
    <property type="match status" value="1"/>
</dbReference>
<feature type="repeat" description="WD" evidence="1">
    <location>
        <begin position="580"/>
        <end position="611"/>
    </location>
</feature>
<dbReference type="Gene3D" id="3.40.50.10140">
    <property type="entry name" value="Toll/interleukin-1 receptor homology (TIR) domain"/>
    <property type="match status" value="1"/>
</dbReference>
<dbReference type="PROSITE" id="PS50294">
    <property type="entry name" value="WD_REPEATS_REGION"/>
    <property type="match status" value="2"/>
</dbReference>
<feature type="repeat" description="WD" evidence="1">
    <location>
        <begin position="759"/>
        <end position="800"/>
    </location>
</feature>
<protein>
    <submittedName>
        <fullName evidence="3">TIR domain-containing protein</fullName>
    </submittedName>
</protein>
<gene>
    <name evidence="3" type="ORF">HP550_17130</name>
</gene>
<dbReference type="EMBL" id="JABMCI010000070">
    <property type="protein sequence ID" value="NUU18977.1"/>
    <property type="molecule type" value="Genomic_DNA"/>
</dbReference>
<dbReference type="SMART" id="SM00320">
    <property type="entry name" value="WD40"/>
    <property type="match status" value="12"/>
</dbReference>
<feature type="repeat" description="WD" evidence="1">
    <location>
        <begin position="887"/>
        <end position="928"/>
    </location>
</feature>